<keyword evidence="5" id="KW-0677">Repeat</keyword>
<evidence type="ECO:0000256" key="9">
    <source>
        <dbReference type="RuleBase" id="RU000488"/>
    </source>
</evidence>
<keyword evidence="12" id="KW-1185">Reference proteome</keyword>
<proteinExistence type="inferred from homology"/>
<dbReference type="PANTHER" id="PTHR45618">
    <property type="entry name" value="MITOCHONDRIAL DICARBOXYLATE CARRIER-RELATED"/>
    <property type="match status" value="1"/>
</dbReference>
<sequence>MNYGTPVPNLERPFRSSKFWNGSSQFGTAVPTSRIATSPQATPPRRVIPPRRSSPRRPPRLASTSRRASPRRLAAAPSLTALPSCLAVAPRRRNLHRCLAAVPSRLARSRLATSPPSTPPCLAAISLHPPNGGASGMLTTCIIQPIDMIKVRIQLGQGSAAQVTTTMLKNEGVAAFYKGLSAGLLRQATYTTSRLGSFKILTSKAIEANDGKPLPLYQKALCGLTAGAIGAYYFDFLAWNCLFSNDVDCLKLIMNYEKGTSGRTRLVVVATHKFVAEVAGDAL</sequence>
<dbReference type="GO" id="GO:0016020">
    <property type="term" value="C:membrane"/>
    <property type="evidence" value="ECO:0007669"/>
    <property type="project" value="UniProtKB-SubCell"/>
</dbReference>
<evidence type="ECO:0000256" key="1">
    <source>
        <dbReference type="ARBA" id="ARBA00004141"/>
    </source>
</evidence>
<reference evidence="11 12" key="1">
    <citation type="submission" date="2024-08" db="EMBL/GenBank/DDBJ databases">
        <title>Insights into the chromosomal genome structure of Flemingia macrophylla.</title>
        <authorList>
            <person name="Ding Y."/>
            <person name="Zhao Y."/>
            <person name="Bi W."/>
            <person name="Wu M."/>
            <person name="Zhao G."/>
            <person name="Gong Y."/>
            <person name="Li W."/>
            <person name="Zhang P."/>
        </authorList>
    </citation>
    <scope>NUCLEOTIDE SEQUENCE [LARGE SCALE GENOMIC DNA]</scope>
    <source>
        <strain evidence="11">DYQJB</strain>
        <tissue evidence="11">Leaf</tissue>
    </source>
</reference>
<dbReference type="AlphaFoldDB" id="A0ABD1NH61"/>
<dbReference type="Gene3D" id="1.50.40.10">
    <property type="entry name" value="Mitochondrial carrier domain"/>
    <property type="match status" value="1"/>
</dbReference>
<feature type="compositionally biased region" description="Polar residues" evidence="10">
    <location>
        <begin position="25"/>
        <end position="40"/>
    </location>
</feature>
<feature type="repeat" description="Solcar" evidence="8">
    <location>
        <begin position="123"/>
        <end position="204"/>
    </location>
</feature>
<dbReference type="InterPro" id="IPR018108">
    <property type="entry name" value="MCP_transmembrane"/>
</dbReference>
<keyword evidence="6" id="KW-1133">Transmembrane helix</keyword>
<evidence type="ECO:0000256" key="3">
    <source>
        <dbReference type="ARBA" id="ARBA00022448"/>
    </source>
</evidence>
<organism evidence="11 12">
    <name type="scientific">Flemingia macrophylla</name>
    <dbReference type="NCBI Taxonomy" id="520843"/>
    <lineage>
        <taxon>Eukaryota</taxon>
        <taxon>Viridiplantae</taxon>
        <taxon>Streptophyta</taxon>
        <taxon>Embryophyta</taxon>
        <taxon>Tracheophyta</taxon>
        <taxon>Spermatophyta</taxon>
        <taxon>Magnoliopsida</taxon>
        <taxon>eudicotyledons</taxon>
        <taxon>Gunneridae</taxon>
        <taxon>Pentapetalae</taxon>
        <taxon>rosids</taxon>
        <taxon>fabids</taxon>
        <taxon>Fabales</taxon>
        <taxon>Fabaceae</taxon>
        <taxon>Papilionoideae</taxon>
        <taxon>50 kb inversion clade</taxon>
        <taxon>NPAAA clade</taxon>
        <taxon>indigoferoid/millettioid clade</taxon>
        <taxon>Phaseoleae</taxon>
        <taxon>Flemingia</taxon>
    </lineage>
</organism>
<comment type="similarity">
    <text evidence="2 9">Belongs to the mitochondrial carrier (TC 2.A.29) family.</text>
</comment>
<dbReference type="InterPro" id="IPR023395">
    <property type="entry name" value="MCP_dom_sf"/>
</dbReference>
<evidence type="ECO:0000256" key="10">
    <source>
        <dbReference type="SAM" id="MobiDB-lite"/>
    </source>
</evidence>
<dbReference type="EMBL" id="JBGMDY010000001">
    <property type="protein sequence ID" value="KAL2347454.1"/>
    <property type="molecule type" value="Genomic_DNA"/>
</dbReference>
<gene>
    <name evidence="11" type="ORF">Fmac_001454</name>
</gene>
<evidence type="ECO:0000313" key="12">
    <source>
        <dbReference type="Proteomes" id="UP001603857"/>
    </source>
</evidence>
<comment type="subcellular location">
    <subcellularLocation>
        <location evidence="1">Membrane</location>
        <topology evidence="1">Multi-pass membrane protein</topology>
    </subcellularLocation>
</comment>
<evidence type="ECO:0000256" key="2">
    <source>
        <dbReference type="ARBA" id="ARBA00006375"/>
    </source>
</evidence>
<keyword evidence="4 8" id="KW-0812">Transmembrane</keyword>
<feature type="region of interest" description="Disordered" evidence="10">
    <location>
        <begin position="25"/>
        <end position="74"/>
    </location>
</feature>
<dbReference type="SUPFAM" id="SSF103506">
    <property type="entry name" value="Mitochondrial carrier"/>
    <property type="match status" value="1"/>
</dbReference>
<keyword evidence="7 8" id="KW-0472">Membrane</keyword>
<dbReference type="Proteomes" id="UP001603857">
    <property type="component" value="Unassembled WGS sequence"/>
</dbReference>
<feature type="compositionally biased region" description="Low complexity" evidence="10">
    <location>
        <begin position="60"/>
        <end position="74"/>
    </location>
</feature>
<evidence type="ECO:0000256" key="5">
    <source>
        <dbReference type="ARBA" id="ARBA00022737"/>
    </source>
</evidence>
<keyword evidence="3 9" id="KW-0813">Transport</keyword>
<evidence type="ECO:0000313" key="11">
    <source>
        <dbReference type="EMBL" id="KAL2347454.1"/>
    </source>
</evidence>
<evidence type="ECO:0000256" key="7">
    <source>
        <dbReference type="ARBA" id="ARBA00023136"/>
    </source>
</evidence>
<name>A0ABD1NH61_9FABA</name>
<dbReference type="PROSITE" id="PS50920">
    <property type="entry name" value="SOLCAR"/>
    <property type="match status" value="1"/>
</dbReference>
<dbReference type="Pfam" id="PF00153">
    <property type="entry name" value="Mito_carr"/>
    <property type="match status" value="1"/>
</dbReference>
<evidence type="ECO:0000256" key="8">
    <source>
        <dbReference type="PROSITE-ProRule" id="PRU00282"/>
    </source>
</evidence>
<comment type="caution">
    <text evidence="11">The sequence shown here is derived from an EMBL/GenBank/DDBJ whole genome shotgun (WGS) entry which is preliminary data.</text>
</comment>
<accession>A0ABD1NH61</accession>
<dbReference type="InterPro" id="IPR050391">
    <property type="entry name" value="Mito_Metabolite_Transporter"/>
</dbReference>
<evidence type="ECO:0000256" key="6">
    <source>
        <dbReference type="ARBA" id="ARBA00022989"/>
    </source>
</evidence>
<protein>
    <submittedName>
        <fullName evidence="11">Uncharacterized protein</fullName>
    </submittedName>
</protein>
<evidence type="ECO:0000256" key="4">
    <source>
        <dbReference type="ARBA" id="ARBA00022692"/>
    </source>
</evidence>